<feature type="domain" description="F-box associated beta-propeller type 1" evidence="1">
    <location>
        <begin position="72"/>
        <end position="212"/>
    </location>
</feature>
<sequence length="476" mass="54941">MRLACNRNREDKKGMKRGQLKEQKDAIELMLWVALAIELMLWEGNEMLWVALAIESMESEMGNGLSIWIDSSTNAIGFGYDSKSMDFKVVRVVDFIQPPLIFHPTRIEIYDLSKDRWREIHTPVCGRAKWTPSFDRYQEGTFYWWAATDEDEGEGEEIILSFDMSEEVFGLIPMPESLKGERQGYRSTGVLNGSIVIFHYPWKGDVKEFDIWGMEKDEFGGVSEFRKLPPSILLLTEPPTEPDGYDSSTNAIGFGYDSKSKDFKVVRVVDFMEGACYFYPSRVEIYDLSKDRWREIETPICGSVFWMPSFEMYHEGTYYWWAKTDEGEEIIQSFDMSEEVFGRILMPESFKRKDCMYRSMGVLNGSIVLFHYPSEEGEKEFEIWEMEKDEFGGVSWSKLLTIGPLFGIGKPLVFVGSNELLMESIEGQVVLYNTRTKQLRELPMKGNPHEFQATQATVFVEGLVSVKGGNNLKYEI</sequence>
<comment type="caution">
    <text evidence="2">The sequence shown here is derived from an EMBL/GenBank/DDBJ whole genome shotgun (WGS) entry which is preliminary data.</text>
</comment>
<evidence type="ECO:0000313" key="3">
    <source>
        <dbReference type="Proteomes" id="UP000685013"/>
    </source>
</evidence>
<gene>
    <name evidence="2" type="primary">CPR1</name>
    <name evidence="2" type="ORF">SDJN03_20961</name>
</gene>
<dbReference type="NCBIfam" id="TIGR01640">
    <property type="entry name" value="F_box_assoc_1"/>
    <property type="match status" value="2"/>
</dbReference>
<dbReference type="InterPro" id="IPR006527">
    <property type="entry name" value="F-box-assoc_dom_typ1"/>
</dbReference>
<dbReference type="InterPro" id="IPR017451">
    <property type="entry name" value="F-box-assoc_interact_dom"/>
</dbReference>
<dbReference type="PANTHER" id="PTHR31672:SF13">
    <property type="entry name" value="F-BOX PROTEIN CPR30-LIKE"/>
    <property type="match status" value="1"/>
</dbReference>
<proteinExistence type="predicted"/>
<dbReference type="EMBL" id="JAGKQH010000014">
    <property type="protein sequence ID" value="KAG6580959.1"/>
    <property type="molecule type" value="Genomic_DNA"/>
</dbReference>
<dbReference type="PANTHER" id="PTHR31672">
    <property type="entry name" value="BNACNNG10540D PROTEIN"/>
    <property type="match status" value="1"/>
</dbReference>
<evidence type="ECO:0000313" key="2">
    <source>
        <dbReference type="EMBL" id="KAG6580959.1"/>
    </source>
</evidence>
<accession>A0AAV6MFQ2</accession>
<name>A0AAV6MFQ2_9ROSI</name>
<evidence type="ECO:0000259" key="1">
    <source>
        <dbReference type="Pfam" id="PF07734"/>
    </source>
</evidence>
<dbReference type="Proteomes" id="UP000685013">
    <property type="component" value="Chromosome 14"/>
</dbReference>
<keyword evidence="3" id="KW-1185">Reference proteome</keyword>
<dbReference type="InterPro" id="IPR050796">
    <property type="entry name" value="SCF_F-box_component"/>
</dbReference>
<organism evidence="2 3">
    <name type="scientific">Cucurbita argyrosperma subsp. sororia</name>
    <dbReference type="NCBI Taxonomy" id="37648"/>
    <lineage>
        <taxon>Eukaryota</taxon>
        <taxon>Viridiplantae</taxon>
        <taxon>Streptophyta</taxon>
        <taxon>Embryophyta</taxon>
        <taxon>Tracheophyta</taxon>
        <taxon>Spermatophyta</taxon>
        <taxon>Magnoliopsida</taxon>
        <taxon>eudicotyledons</taxon>
        <taxon>Gunneridae</taxon>
        <taxon>Pentapetalae</taxon>
        <taxon>rosids</taxon>
        <taxon>fabids</taxon>
        <taxon>Cucurbitales</taxon>
        <taxon>Cucurbitaceae</taxon>
        <taxon>Cucurbiteae</taxon>
        <taxon>Cucurbita</taxon>
    </lineage>
</organism>
<feature type="non-terminal residue" evidence="2">
    <location>
        <position position="1"/>
    </location>
</feature>
<reference evidence="2 3" key="1">
    <citation type="journal article" date="2021" name="Hortic Res">
        <title>The domestication of Cucurbita argyrosperma as revealed by the genome of its wild relative.</title>
        <authorList>
            <person name="Barrera-Redondo J."/>
            <person name="Sanchez-de la Vega G."/>
            <person name="Aguirre-Liguori J.A."/>
            <person name="Castellanos-Morales G."/>
            <person name="Gutierrez-Guerrero Y.T."/>
            <person name="Aguirre-Dugua X."/>
            <person name="Aguirre-Planter E."/>
            <person name="Tenaillon M.I."/>
            <person name="Lira-Saade R."/>
            <person name="Eguiarte L.E."/>
        </authorList>
    </citation>
    <scope>NUCLEOTIDE SEQUENCE [LARGE SCALE GENOMIC DNA]</scope>
    <source>
        <strain evidence="2">JBR-2021</strain>
    </source>
</reference>
<protein>
    <submittedName>
        <fullName evidence="2">F-box protein CPR1</fullName>
    </submittedName>
</protein>
<feature type="domain" description="F-box associated beta-propeller type 1" evidence="1">
    <location>
        <begin position="248"/>
        <end position="437"/>
    </location>
</feature>
<dbReference type="Pfam" id="PF07734">
    <property type="entry name" value="FBA_1"/>
    <property type="match status" value="2"/>
</dbReference>
<dbReference type="AlphaFoldDB" id="A0AAV6MFQ2"/>